<feature type="transmembrane region" description="Helical" evidence="1">
    <location>
        <begin position="86"/>
        <end position="106"/>
    </location>
</feature>
<name>A0ABR8JRU5_9BACT</name>
<evidence type="ECO:0008006" key="4">
    <source>
        <dbReference type="Google" id="ProtNLM"/>
    </source>
</evidence>
<organism evidence="2 3">
    <name type="scientific">Hymenobacter armeniacus</name>
    <dbReference type="NCBI Taxonomy" id="2771358"/>
    <lineage>
        <taxon>Bacteria</taxon>
        <taxon>Pseudomonadati</taxon>
        <taxon>Bacteroidota</taxon>
        <taxon>Cytophagia</taxon>
        <taxon>Cytophagales</taxon>
        <taxon>Hymenobacteraceae</taxon>
        <taxon>Hymenobacter</taxon>
    </lineage>
</organism>
<evidence type="ECO:0000313" key="3">
    <source>
        <dbReference type="Proteomes" id="UP000606003"/>
    </source>
</evidence>
<evidence type="ECO:0000256" key="1">
    <source>
        <dbReference type="SAM" id="Phobius"/>
    </source>
</evidence>
<feature type="transmembrane region" description="Helical" evidence="1">
    <location>
        <begin position="329"/>
        <end position="350"/>
    </location>
</feature>
<feature type="transmembrane region" description="Helical" evidence="1">
    <location>
        <begin position="113"/>
        <end position="133"/>
    </location>
</feature>
<feature type="transmembrane region" description="Helical" evidence="1">
    <location>
        <begin position="170"/>
        <end position="197"/>
    </location>
</feature>
<keyword evidence="1" id="KW-1133">Transmembrane helix</keyword>
<feature type="transmembrane region" description="Helical" evidence="1">
    <location>
        <begin position="356"/>
        <end position="375"/>
    </location>
</feature>
<reference evidence="2 3" key="1">
    <citation type="submission" date="2020-09" db="EMBL/GenBank/DDBJ databases">
        <authorList>
            <person name="Kim M.K."/>
        </authorList>
    </citation>
    <scope>NUCLEOTIDE SEQUENCE [LARGE SCALE GENOMIC DNA]</scope>
    <source>
        <strain evidence="2 3">BT189</strain>
    </source>
</reference>
<sequence length="492" mass="53557">MLKRTLVRLTKRERALGAAVLVSLLALQLGWLLTDSLSPDELVSYDAFVHQGPVAITSFYPIPNNHVLYNLLCWPLKLLLPGQVRLIMRLPSLLAATAGMGLGYLLLTHFRGFRVATLATALFGLSTVSLTYAASGRGYFLQLTGLLAAFFAVFCLVTHRPCRRLAWATFILSCTAGLYAVPTFAVPLLALAAGLLVAGARSGASRQTLLAQTVAALAAIGLLTALLYYPVGCISGWQRLLANRYLEAHSLADFLASGKAYLYETAGLLYGPPRGALLLWAAVAVGTPALLARPGVGPDTRWLAGLCWALLVLPAPVMLARQFYIPARVLLFTTYFLYVLLALAADWAWRHQSPRGLRPVVGGLLLGIFVVKFAAIRSQVPVLLRSRTQTQKVTRAYNWLSHQPAGPVFVGASYHGLLFYHLSLLAHRPLPLQYAPTGPVRYVVWGKEQAATRPAWASNLPLQPGYADEMVIIYRLPAAIQVPRPVRAHLPN</sequence>
<keyword evidence="3" id="KW-1185">Reference proteome</keyword>
<gene>
    <name evidence="2" type="ORF">IC234_03985</name>
</gene>
<evidence type="ECO:0000313" key="2">
    <source>
        <dbReference type="EMBL" id="MBD2721277.1"/>
    </source>
</evidence>
<dbReference type="EMBL" id="JACXAC010000001">
    <property type="protein sequence ID" value="MBD2721277.1"/>
    <property type="molecule type" value="Genomic_DNA"/>
</dbReference>
<feature type="transmembrane region" description="Helical" evidence="1">
    <location>
        <begin position="139"/>
        <end position="158"/>
    </location>
</feature>
<dbReference type="Proteomes" id="UP000606003">
    <property type="component" value="Unassembled WGS sequence"/>
</dbReference>
<feature type="transmembrane region" description="Helical" evidence="1">
    <location>
        <begin position="209"/>
        <end position="229"/>
    </location>
</feature>
<protein>
    <recommendedName>
        <fullName evidence="4">Glycosyltransferase RgtA/B/C/D-like domain-containing protein</fullName>
    </recommendedName>
</protein>
<proteinExistence type="predicted"/>
<keyword evidence="1" id="KW-0812">Transmembrane</keyword>
<feature type="transmembrane region" description="Helical" evidence="1">
    <location>
        <begin position="277"/>
        <end position="296"/>
    </location>
</feature>
<comment type="caution">
    <text evidence="2">The sequence shown here is derived from an EMBL/GenBank/DDBJ whole genome shotgun (WGS) entry which is preliminary data.</text>
</comment>
<feature type="transmembrane region" description="Helical" evidence="1">
    <location>
        <begin position="302"/>
        <end position="320"/>
    </location>
</feature>
<accession>A0ABR8JRU5</accession>
<keyword evidence="1" id="KW-0472">Membrane</keyword>